<dbReference type="PROSITE" id="PS50011">
    <property type="entry name" value="PROTEIN_KINASE_DOM"/>
    <property type="match status" value="1"/>
</dbReference>
<protein>
    <recommendedName>
        <fullName evidence="1">non-specific serine/threonine protein kinase</fullName>
        <ecNumber evidence="1">2.7.11.1</ecNumber>
    </recommendedName>
</protein>
<evidence type="ECO:0000313" key="13">
    <source>
        <dbReference type="EMBL" id="EAR94660.2"/>
    </source>
</evidence>
<keyword evidence="3" id="KW-0597">Phosphoprotein</keyword>
<comment type="catalytic activity">
    <reaction evidence="8">
        <text>L-threonyl-[protein] + ATP = O-phospho-L-threonyl-[protein] + ADP + H(+)</text>
        <dbReference type="Rhea" id="RHEA:46608"/>
        <dbReference type="Rhea" id="RHEA-COMP:11060"/>
        <dbReference type="Rhea" id="RHEA-COMP:11605"/>
        <dbReference type="ChEBI" id="CHEBI:15378"/>
        <dbReference type="ChEBI" id="CHEBI:30013"/>
        <dbReference type="ChEBI" id="CHEBI:30616"/>
        <dbReference type="ChEBI" id="CHEBI:61977"/>
        <dbReference type="ChEBI" id="CHEBI:456216"/>
        <dbReference type="EC" id="2.7.11.1"/>
    </reaction>
</comment>
<dbReference type="InterPro" id="IPR011009">
    <property type="entry name" value="Kinase-like_dom_sf"/>
</dbReference>
<feature type="domain" description="AGC-kinase C-terminal" evidence="12">
    <location>
        <begin position="325"/>
        <end position="394"/>
    </location>
</feature>
<dbReference type="PANTHER" id="PTHR24356">
    <property type="entry name" value="SERINE/THREONINE-PROTEIN KINASE"/>
    <property type="match status" value="1"/>
</dbReference>
<dbReference type="FunFam" id="1.10.510.10:FF:000024">
    <property type="entry name" value="Probable serine/threonine-protein kinase cot-1"/>
    <property type="match status" value="1"/>
</dbReference>
<dbReference type="eggNOG" id="KOG0605">
    <property type="taxonomic scope" value="Eukaryota"/>
</dbReference>
<evidence type="ECO:0000256" key="7">
    <source>
        <dbReference type="ARBA" id="ARBA00022840"/>
    </source>
</evidence>
<dbReference type="GeneID" id="7833434"/>
<feature type="compositionally biased region" description="Basic and acidic residues" evidence="10">
    <location>
        <begin position="1"/>
        <end position="13"/>
    </location>
</feature>
<dbReference type="Gene3D" id="1.10.510.10">
    <property type="entry name" value="Transferase(Phosphotransferase) domain 1"/>
    <property type="match status" value="1"/>
</dbReference>
<keyword evidence="5" id="KW-0547">Nucleotide-binding</keyword>
<evidence type="ECO:0000313" key="14">
    <source>
        <dbReference type="Proteomes" id="UP000009168"/>
    </source>
</evidence>
<dbReference type="Proteomes" id="UP000009168">
    <property type="component" value="Unassembled WGS sequence"/>
</dbReference>
<sequence>MGCKESKENDAGRRNSSKCTSSSSKSQSRRHLNVYQDFTIVKKIGSGGYGDIYLLKLQQDGKYYVQKRISKLKLKSHKDSVIIEKEIMKTIKSPFIQSLKASKQDDNYVYLYTTFEVGGDLLTYIQRKRHLSEQHTKFYAAEILLGLEALHSKKIIHRDIKPENILISSTGHVKITDFGISIFSDKDPKVGYQENNRMSIISQSTQNEEVQSRISDIKQFQGTLQYNAPEILKFQEFSYQADFWAFGILIFMLLKGYHPFVDYNSDDPDFATYYNIINGRILQYNETPSLSIQAESLISLLLDINQYSRLGAGGIEQIKNHQFFSGIDWKKVSELKEQPPFIPSNQDNALLQNFDKEVLQSVDNQKMSQIPHTNQFTPYPNFTYEEQQYQEEEKKDPQI</sequence>
<dbReference type="GO" id="GO:0005524">
    <property type="term" value="F:ATP binding"/>
    <property type="evidence" value="ECO:0007669"/>
    <property type="project" value="UniProtKB-KW"/>
</dbReference>
<dbReference type="InterPro" id="IPR008271">
    <property type="entry name" value="Ser/Thr_kinase_AS"/>
</dbReference>
<reference evidence="14" key="1">
    <citation type="journal article" date="2006" name="PLoS Biol.">
        <title>Macronuclear genome sequence of the ciliate Tetrahymena thermophila, a model eukaryote.</title>
        <authorList>
            <person name="Eisen J.A."/>
            <person name="Coyne R.S."/>
            <person name="Wu M."/>
            <person name="Wu D."/>
            <person name="Thiagarajan M."/>
            <person name="Wortman J.R."/>
            <person name="Badger J.H."/>
            <person name="Ren Q."/>
            <person name="Amedeo P."/>
            <person name="Jones K.M."/>
            <person name="Tallon L.J."/>
            <person name="Delcher A.L."/>
            <person name="Salzberg S.L."/>
            <person name="Silva J.C."/>
            <person name="Haas B.J."/>
            <person name="Majoros W.H."/>
            <person name="Farzad M."/>
            <person name="Carlton J.M."/>
            <person name="Smith R.K. Jr."/>
            <person name="Garg J."/>
            <person name="Pearlman R.E."/>
            <person name="Karrer K.M."/>
            <person name="Sun L."/>
            <person name="Manning G."/>
            <person name="Elde N.C."/>
            <person name="Turkewitz A.P."/>
            <person name="Asai D.J."/>
            <person name="Wilkes D.E."/>
            <person name="Wang Y."/>
            <person name="Cai H."/>
            <person name="Collins K."/>
            <person name="Stewart B.A."/>
            <person name="Lee S.R."/>
            <person name="Wilamowska K."/>
            <person name="Weinberg Z."/>
            <person name="Ruzzo W.L."/>
            <person name="Wloga D."/>
            <person name="Gaertig J."/>
            <person name="Frankel J."/>
            <person name="Tsao C.-C."/>
            <person name="Gorovsky M.A."/>
            <person name="Keeling P.J."/>
            <person name="Waller R.F."/>
            <person name="Patron N.J."/>
            <person name="Cherry J.M."/>
            <person name="Stover N.A."/>
            <person name="Krieger C.J."/>
            <person name="del Toro C."/>
            <person name="Ryder H.F."/>
            <person name="Williamson S.C."/>
            <person name="Barbeau R.A."/>
            <person name="Hamilton E.P."/>
            <person name="Orias E."/>
        </authorList>
    </citation>
    <scope>NUCLEOTIDE SEQUENCE [LARGE SCALE GENOMIC DNA]</scope>
    <source>
        <strain evidence="14">SB210</strain>
    </source>
</reference>
<dbReference type="OrthoDB" id="4062651at2759"/>
<dbReference type="GO" id="GO:0007010">
    <property type="term" value="P:cytoskeleton organization"/>
    <property type="evidence" value="ECO:0007669"/>
    <property type="project" value="UniProtKB-ARBA"/>
</dbReference>
<evidence type="ECO:0000259" key="12">
    <source>
        <dbReference type="PROSITE" id="PS51285"/>
    </source>
</evidence>
<dbReference type="SUPFAM" id="SSF56112">
    <property type="entry name" value="Protein kinase-like (PK-like)"/>
    <property type="match status" value="1"/>
</dbReference>
<evidence type="ECO:0000256" key="10">
    <source>
        <dbReference type="SAM" id="MobiDB-lite"/>
    </source>
</evidence>
<dbReference type="InParanoid" id="Q23DD4"/>
<accession>Q23DD4</accession>
<evidence type="ECO:0000256" key="4">
    <source>
        <dbReference type="ARBA" id="ARBA00022679"/>
    </source>
</evidence>
<feature type="compositionally biased region" description="Polar residues" evidence="10">
    <location>
        <begin position="369"/>
        <end position="380"/>
    </location>
</feature>
<dbReference type="Gene3D" id="3.30.200.20">
    <property type="entry name" value="Phosphorylase Kinase, domain 1"/>
    <property type="match status" value="1"/>
</dbReference>
<evidence type="ECO:0000256" key="3">
    <source>
        <dbReference type="ARBA" id="ARBA00022553"/>
    </source>
</evidence>
<organism evidence="13 14">
    <name type="scientific">Tetrahymena thermophila (strain SB210)</name>
    <dbReference type="NCBI Taxonomy" id="312017"/>
    <lineage>
        <taxon>Eukaryota</taxon>
        <taxon>Sar</taxon>
        <taxon>Alveolata</taxon>
        <taxon>Ciliophora</taxon>
        <taxon>Intramacronucleata</taxon>
        <taxon>Oligohymenophorea</taxon>
        <taxon>Hymenostomatida</taxon>
        <taxon>Tetrahymenina</taxon>
        <taxon>Tetrahymenidae</taxon>
        <taxon>Tetrahymena</taxon>
    </lineage>
</organism>
<evidence type="ECO:0000256" key="1">
    <source>
        <dbReference type="ARBA" id="ARBA00012513"/>
    </source>
</evidence>
<keyword evidence="14" id="KW-1185">Reference proteome</keyword>
<feature type="region of interest" description="Disordered" evidence="10">
    <location>
        <begin position="369"/>
        <end position="399"/>
    </location>
</feature>
<dbReference type="InterPro" id="IPR050236">
    <property type="entry name" value="Ser_Thr_kinase_AGC"/>
</dbReference>
<dbReference type="PROSITE" id="PS51285">
    <property type="entry name" value="AGC_KINASE_CTER"/>
    <property type="match status" value="1"/>
</dbReference>
<dbReference type="SMART" id="SM00220">
    <property type="entry name" value="S_TKc"/>
    <property type="match status" value="1"/>
</dbReference>
<keyword evidence="7" id="KW-0067">ATP-binding</keyword>
<dbReference type="Pfam" id="PF00069">
    <property type="entry name" value="Pkinase"/>
    <property type="match status" value="1"/>
</dbReference>
<evidence type="ECO:0000256" key="6">
    <source>
        <dbReference type="ARBA" id="ARBA00022777"/>
    </source>
</evidence>
<dbReference type="EMBL" id="GG662712">
    <property type="protein sequence ID" value="EAR94660.2"/>
    <property type="molecule type" value="Genomic_DNA"/>
</dbReference>
<feature type="region of interest" description="Disordered" evidence="10">
    <location>
        <begin position="1"/>
        <end position="26"/>
    </location>
</feature>
<evidence type="ECO:0000256" key="9">
    <source>
        <dbReference type="ARBA" id="ARBA00048679"/>
    </source>
</evidence>
<dbReference type="STRING" id="312017.Q23DD4"/>
<dbReference type="PANTHER" id="PTHR24356:SF1">
    <property type="entry name" value="SERINE_THREONINE-PROTEIN KINASE GREATWALL"/>
    <property type="match status" value="1"/>
</dbReference>
<dbReference type="AlphaFoldDB" id="Q23DD4"/>
<proteinExistence type="predicted"/>
<dbReference type="SMART" id="SM00133">
    <property type="entry name" value="S_TK_X"/>
    <property type="match status" value="1"/>
</dbReference>
<feature type="domain" description="Protein kinase" evidence="11">
    <location>
        <begin position="38"/>
        <end position="324"/>
    </location>
</feature>
<dbReference type="PROSITE" id="PS00108">
    <property type="entry name" value="PROTEIN_KINASE_ST"/>
    <property type="match status" value="1"/>
</dbReference>
<name>Q23DD4_TETTS</name>
<dbReference type="HOGENOM" id="CLU_000288_63_5_1"/>
<evidence type="ECO:0000256" key="2">
    <source>
        <dbReference type="ARBA" id="ARBA00022527"/>
    </source>
</evidence>
<feature type="compositionally biased region" description="Low complexity" evidence="10">
    <location>
        <begin position="17"/>
        <end position="26"/>
    </location>
</feature>
<dbReference type="InterPro" id="IPR000719">
    <property type="entry name" value="Prot_kinase_dom"/>
</dbReference>
<dbReference type="GO" id="GO:0004674">
    <property type="term" value="F:protein serine/threonine kinase activity"/>
    <property type="evidence" value="ECO:0007669"/>
    <property type="project" value="UniProtKB-KW"/>
</dbReference>
<gene>
    <name evidence="13" type="ORF">TTHERM_00047570</name>
</gene>
<dbReference type="InterPro" id="IPR000961">
    <property type="entry name" value="AGC-kinase_C"/>
</dbReference>
<comment type="catalytic activity">
    <reaction evidence="9">
        <text>L-seryl-[protein] + ATP = O-phospho-L-seryl-[protein] + ADP + H(+)</text>
        <dbReference type="Rhea" id="RHEA:17989"/>
        <dbReference type="Rhea" id="RHEA-COMP:9863"/>
        <dbReference type="Rhea" id="RHEA-COMP:11604"/>
        <dbReference type="ChEBI" id="CHEBI:15378"/>
        <dbReference type="ChEBI" id="CHEBI:29999"/>
        <dbReference type="ChEBI" id="CHEBI:30616"/>
        <dbReference type="ChEBI" id="CHEBI:83421"/>
        <dbReference type="ChEBI" id="CHEBI:456216"/>
        <dbReference type="EC" id="2.7.11.1"/>
    </reaction>
</comment>
<keyword evidence="6 13" id="KW-0418">Kinase</keyword>
<dbReference type="EC" id="2.7.11.1" evidence="1"/>
<dbReference type="KEGG" id="tet:TTHERM_00047570"/>
<evidence type="ECO:0000256" key="5">
    <source>
        <dbReference type="ARBA" id="ARBA00022741"/>
    </source>
</evidence>
<evidence type="ECO:0000259" key="11">
    <source>
        <dbReference type="PROSITE" id="PS50011"/>
    </source>
</evidence>
<keyword evidence="4" id="KW-0808">Transferase</keyword>
<keyword evidence="2" id="KW-0723">Serine/threonine-protein kinase</keyword>
<evidence type="ECO:0000256" key="8">
    <source>
        <dbReference type="ARBA" id="ARBA00047899"/>
    </source>
</evidence>
<dbReference type="RefSeq" id="XP_001014752.2">
    <property type="nucleotide sequence ID" value="XM_001014752.2"/>
</dbReference>